<dbReference type="SUPFAM" id="SSF55781">
    <property type="entry name" value="GAF domain-like"/>
    <property type="match status" value="1"/>
</dbReference>
<accession>A0A9P8PH17</accession>
<reference evidence="3" key="2">
    <citation type="submission" date="2021-01" db="EMBL/GenBank/DDBJ databases">
        <authorList>
            <person name="Schikora-Tamarit M.A."/>
        </authorList>
    </citation>
    <scope>NUCLEOTIDE SEQUENCE</scope>
    <source>
        <strain evidence="3">CBS6075</strain>
    </source>
</reference>
<sequence length="551" mass="62056">MLAINGTLSTNSTRQVLGKFPAPQIYWFRQTNPSRHNNGKSDSSPTKEMQTSTVLTGQYVAHQQAPQQDFSYLISMQNKTLFAVPLTKETFSEAYSKGKWNLSAVPCPSCYANTTLLRPPEAYNEGRRLKAVDLYSNLPHWNNTQRFNALLSKTMKMFECNGASISLIDTRYQIVKFHHNLGFKECARTISIDAHAILSAGFFALADASQDWRFASSPLVKGPPGVRYYVGVPLCTNSKDVIGVFSIFDAFPRSRIEENTVAVMQQIAGEIMEYLDDSQVGAVNTGAPGQLSPPSPTSTEDSKTMLKKYGRATSSDMLGSIFERDGSGSRYQQHSHLRFSRYSTPLGDMIDLNVWRSLVGCLSAISASKMLSKMLMDRLGFSCVYVMNIRITELFKINADLFPKENEIESESYKFKNMLQGVSDENINMKLLGGDGLPENLNLASFQPNFHYKAFKSDFGLLYDSRDPKAKYHSGVCMPFFRRTAKLVRRRKMSKSHRVSAKTRDELLELYHKSGGCLIACFGLDNRELTDREIGYIYSCASILRRLYFMN</sequence>
<dbReference type="PANTHER" id="PTHR43102:SF2">
    <property type="entry name" value="GAF DOMAIN-CONTAINING PROTEIN"/>
    <property type="match status" value="1"/>
</dbReference>
<dbReference type="EMBL" id="JAEUBE010000084">
    <property type="protein sequence ID" value="KAH3671127.1"/>
    <property type="molecule type" value="Genomic_DNA"/>
</dbReference>
<dbReference type="OrthoDB" id="303614at2759"/>
<dbReference type="Gene3D" id="3.30.450.40">
    <property type="match status" value="1"/>
</dbReference>
<dbReference type="AlphaFoldDB" id="A0A9P8PH17"/>
<dbReference type="Pfam" id="PF01590">
    <property type="entry name" value="GAF"/>
    <property type="match status" value="1"/>
</dbReference>
<dbReference type="PANTHER" id="PTHR43102">
    <property type="entry name" value="SLR1143 PROTEIN"/>
    <property type="match status" value="1"/>
</dbReference>
<keyword evidence="4" id="KW-1185">Reference proteome</keyword>
<reference evidence="3" key="1">
    <citation type="journal article" date="2021" name="Open Biol.">
        <title>Shared evolutionary footprints suggest mitochondrial oxidative damage underlies multiple complex I losses in fungi.</title>
        <authorList>
            <person name="Schikora-Tamarit M.A."/>
            <person name="Marcet-Houben M."/>
            <person name="Nosek J."/>
            <person name="Gabaldon T."/>
        </authorList>
    </citation>
    <scope>NUCLEOTIDE SEQUENCE</scope>
    <source>
        <strain evidence="3">CBS6075</strain>
    </source>
</reference>
<evidence type="ECO:0000313" key="4">
    <source>
        <dbReference type="Proteomes" id="UP000769157"/>
    </source>
</evidence>
<dbReference type="Proteomes" id="UP000769157">
    <property type="component" value="Unassembled WGS sequence"/>
</dbReference>
<dbReference type="InterPro" id="IPR029016">
    <property type="entry name" value="GAF-like_dom_sf"/>
</dbReference>
<dbReference type="RefSeq" id="XP_046064495.1">
    <property type="nucleotide sequence ID" value="XM_046208977.1"/>
</dbReference>
<evidence type="ECO:0000256" key="1">
    <source>
        <dbReference type="SAM" id="MobiDB-lite"/>
    </source>
</evidence>
<dbReference type="GeneID" id="70232806"/>
<comment type="caution">
    <text evidence="3">The sequence shown here is derived from an EMBL/GenBank/DDBJ whole genome shotgun (WGS) entry which is preliminary data.</text>
</comment>
<organism evidence="3 4">
    <name type="scientific">Ogataea philodendri</name>
    <dbReference type="NCBI Taxonomy" id="1378263"/>
    <lineage>
        <taxon>Eukaryota</taxon>
        <taxon>Fungi</taxon>
        <taxon>Dikarya</taxon>
        <taxon>Ascomycota</taxon>
        <taxon>Saccharomycotina</taxon>
        <taxon>Pichiomycetes</taxon>
        <taxon>Pichiales</taxon>
        <taxon>Pichiaceae</taxon>
        <taxon>Ogataea</taxon>
    </lineage>
</organism>
<evidence type="ECO:0000313" key="3">
    <source>
        <dbReference type="EMBL" id="KAH3671127.1"/>
    </source>
</evidence>
<evidence type="ECO:0000259" key="2">
    <source>
        <dbReference type="Pfam" id="PF01590"/>
    </source>
</evidence>
<proteinExistence type="predicted"/>
<dbReference type="InterPro" id="IPR003018">
    <property type="entry name" value="GAF"/>
</dbReference>
<feature type="region of interest" description="Disordered" evidence="1">
    <location>
        <begin position="30"/>
        <end position="51"/>
    </location>
</feature>
<gene>
    <name evidence="3" type="ORF">OGAPHI_000838</name>
</gene>
<name>A0A9P8PH17_9ASCO</name>
<protein>
    <recommendedName>
        <fullName evidence="2">GAF domain-containing protein</fullName>
    </recommendedName>
</protein>
<feature type="domain" description="GAF" evidence="2">
    <location>
        <begin position="147"/>
        <end position="271"/>
    </location>
</feature>